<sequence length="166" mass="18169">MGTFRGCGSFCRYLDRRAERLVIEGYRRWTMGGEFGSLGNFERTADFFMDELGSVEGRRLFLAFARWLDAVHAFRDLPAHSSPVECPNLCRDECMVLAMVAAAQSEDREGVFAATRRLVEPEGVAPAAAAAEGFAAELAGCGHLLLPVPAAVVRDIADRPARSAYH</sequence>
<protein>
    <submittedName>
        <fullName evidence="1">Uncharacterized protein</fullName>
    </submittedName>
</protein>
<dbReference type="AlphaFoldDB" id="A0A840AY95"/>
<dbReference type="EMBL" id="JACIDS010000005">
    <property type="protein sequence ID" value="MBB3933196.1"/>
    <property type="molecule type" value="Genomic_DNA"/>
</dbReference>
<reference evidence="1 2" key="1">
    <citation type="submission" date="2020-08" db="EMBL/GenBank/DDBJ databases">
        <title>Genomic Encyclopedia of Type Strains, Phase IV (KMG-IV): sequencing the most valuable type-strain genomes for metagenomic binning, comparative biology and taxonomic classification.</title>
        <authorList>
            <person name="Goeker M."/>
        </authorList>
    </citation>
    <scope>NUCLEOTIDE SEQUENCE [LARGE SCALE GENOMIC DNA]</scope>
    <source>
        <strain evidence="1 2">DSM 25966</strain>
    </source>
</reference>
<dbReference type="Proteomes" id="UP000553963">
    <property type="component" value="Unassembled WGS sequence"/>
</dbReference>
<organism evidence="1 2">
    <name type="scientific">Kaistia hirudinis</name>
    <dbReference type="NCBI Taxonomy" id="1293440"/>
    <lineage>
        <taxon>Bacteria</taxon>
        <taxon>Pseudomonadati</taxon>
        <taxon>Pseudomonadota</taxon>
        <taxon>Alphaproteobacteria</taxon>
        <taxon>Hyphomicrobiales</taxon>
        <taxon>Kaistiaceae</taxon>
        <taxon>Kaistia</taxon>
    </lineage>
</organism>
<keyword evidence="2" id="KW-1185">Reference proteome</keyword>
<dbReference type="RefSeq" id="WP_183400835.1">
    <property type="nucleotide sequence ID" value="NZ_JACIDS010000005.1"/>
</dbReference>
<proteinExistence type="predicted"/>
<name>A0A840AY95_9HYPH</name>
<evidence type="ECO:0000313" key="2">
    <source>
        <dbReference type="Proteomes" id="UP000553963"/>
    </source>
</evidence>
<comment type="caution">
    <text evidence="1">The sequence shown here is derived from an EMBL/GenBank/DDBJ whole genome shotgun (WGS) entry which is preliminary data.</text>
</comment>
<gene>
    <name evidence="1" type="ORF">GGR25_004260</name>
</gene>
<evidence type="ECO:0000313" key="1">
    <source>
        <dbReference type="EMBL" id="MBB3933196.1"/>
    </source>
</evidence>
<accession>A0A840AY95</accession>